<keyword evidence="6" id="KW-1133">Transmembrane helix</keyword>
<evidence type="ECO:0000256" key="2">
    <source>
        <dbReference type="ARBA" id="ARBA00022729"/>
    </source>
</evidence>
<evidence type="ECO:0000256" key="4">
    <source>
        <dbReference type="ARBA" id="ARBA00023157"/>
    </source>
</evidence>
<evidence type="ECO:0000256" key="5">
    <source>
        <dbReference type="ARBA" id="ARBA00023284"/>
    </source>
</evidence>
<dbReference type="Gene3D" id="3.40.30.10">
    <property type="entry name" value="Glutaredoxin"/>
    <property type="match status" value="1"/>
</dbReference>
<dbReference type="InterPro" id="IPR013766">
    <property type="entry name" value="Thioredoxin_domain"/>
</dbReference>
<protein>
    <submittedName>
        <fullName evidence="8">Thioredoxin domain-containing protein</fullName>
    </submittedName>
</protein>
<keyword evidence="9" id="KW-1185">Reference proteome</keyword>
<feature type="domain" description="Thioredoxin" evidence="7">
    <location>
        <begin position="37"/>
        <end position="166"/>
    </location>
</feature>
<reference evidence="8 9" key="1">
    <citation type="submission" date="2019-11" db="EMBL/GenBank/DDBJ databases">
        <title>Draft genome sequences of five Paenibacillus species of dairy origin.</title>
        <authorList>
            <person name="Olajide A.M."/>
            <person name="Chen S."/>
            <person name="Lapointe G."/>
        </authorList>
    </citation>
    <scope>NUCLEOTIDE SEQUENCE [LARGE SCALE GENOMIC DNA]</scope>
    <source>
        <strain evidence="8 9">2CS3</strain>
    </source>
</reference>
<evidence type="ECO:0000313" key="8">
    <source>
        <dbReference type="EMBL" id="MUG73039.1"/>
    </source>
</evidence>
<evidence type="ECO:0000256" key="1">
    <source>
        <dbReference type="ARBA" id="ARBA00005791"/>
    </source>
</evidence>
<dbReference type="SUPFAM" id="SSF52833">
    <property type="entry name" value="Thioredoxin-like"/>
    <property type="match status" value="1"/>
</dbReference>
<keyword evidence="4" id="KW-1015">Disulfide bond</keyword>
<dbReference type="PROSITE" id="PS51352">
    <property type="entry name" value="THIOREDOXIN_2"/>
    <property type="match status" value="1"/>
</dbReference>
<sequence>MNYSSKPTGNSTKPLVIITLTVIVLLIALFIFSNMASNKNQPSTVFQEPPSLVNQPVLGNDDAPVTLIEFGDYKCPSCKAWSNVVYPQLQKEYIDTGKLKFAYINVLFHEQESVLAALAGEAVFAQDLQAFWMFHKALYEAQPQANHDGLWITEEKILEVVKTAAPTIDLTKLKEDLKNQEVASRVKIDNELVQKFGVKQTPTVMINGTVLENPFDINMIKELIDKEIGDKQ</sequence>
<dbReference type="Proteomes" id="UP000450917">
    <property type="component" value="Unassembled WGS sequence"/>
</dbReference>
<comment type="caution">
    <text evidence="8">The sequence shown here is derived from an EMBL/GenBank/DDBJ whole genome shotgun (WGS) entry which is preliminary data.</text>
</comment>
<dbReference type="GO" id="GO:0016491">
    <property type="term" value="F:oxidoreductase activity"/>
    <property type="evidence" value="ECO:0007669"/>
    <property type="project" value="UniProtKB-KW"/>
</dbReference>
<evidence type="ECO:0000313" key="9">
    <source>
        <dbReference type="Proteomes" id="UP000450917"/>
    </source>
</evidence>
<evidence type="ECO:0000256" key="3">
    <source>
        <dbReference type="ARBA" id="ARBA00023002"/>
    </source>
</evidence>
<feature type="transmembrane region" description="Helical" evidence="6">
    <location>
        <begin position="15"/>
        <end position="32"/>
    </location>
</feature>
<dbReference type="InterPro" id="IPR036249">
    <property type="entry name" value="Thioredoxin-like_sf"/>
</dbReference>
<dbReference type="PANTHER" id="PTHR13887">
    <property type="entry name" value="GLUTATHIONE S-TRANSFERASE KAPPA"/>
    <property type="match status" value="1"/>
</dbReference>
<keyword evidence="6" id="KW-0812">Transmembrane</keyword>
<organism evidence="8 9">
    <name type="scientific">Paenibacillus validus</name>
    <dbReference type="NCBI Taxonomy" id="44253"/>
    <lineage>
        <taxon>Bacteria</taxon>
        <taxon>Bacillati</taxon>
        <taxon>Bacillota</taxon>
        <taxon>Bacilli</taxon>
        <taxon>Bacillales</taxon>
        <taxon>Paenibacillaceae</taxon>
        <taxon>Paenibacillus</taxon>
    </lineage>
</organism>
<dbReference type="InterPro" id="IPR012336">
    <property type="entry name" value="Thioredoxin-like_fold"/>
</dbReference>
<keyword evidence="5" id="KW-0676">Redox-active center</keyword>
<dbReference type="Pfam" id="PF13462">
    <property type="entry name" value="Thioredoxin_4"/>
    <property type="match status" value="1"/>
</dbReference>
<dbReference type="AlphaFoldDB" id="A0A7X2ZDV5"/>
<accession>A0A7X2ZDV5</accession>
<dbReference type="EMBL" id="WNZX01000020">
    <property type="protein sequence ID" value="MUG73039.1"/>
    <property type="molecule type" value="Genomic_DNA"/>
</dbReference>
<comment type="similarity">
    <text evidence="1">Belongs to the thioredoxin family. DsbA subfamily.</text>
</comment>
<evidence type="ECO:0000256" key="6">
    <source>
        <dbReference type="SAM" id="Phobius"/>
    </source>
</evidence>
<keyword evidence="2" id="KW-0732">Signal</keyword>
<keyword evidence="6" id="KW-0472">Membrane</keyword>
<keyword evidence="3" id="KW-0560">Oxidoreductase</keyword>
<dbReference type="PANTHER" id="PTHR13887:SF14">
    <property type="entry name" value="DISULFIDE BOND FORMATION PROTEIN D"/>
    <property type="match status" value="1"/>
</dbReference>
<name>A0A7X2ZDV5_9BACL</name>
<evidence type="ECO:0000259" key="7">
    <source>
        <dbReference type="PROSITE" id="PS51352"/>
    </source>
</evidence>
<gene>
    <name evidence="8" type="ORF">GNP93_20615</name>
</gene>
<proteinExistence type="inferred from homology"/>